<evidence type="ECO:0000259" key="9">
    <source>
        <dbReference type="Pfam" id="PF18962"/>
    </source>
</evidence>
<dbReference type="NCBIfam" id="TIGR04183">
    <property type="entry name" value="Por_Secre_tail"/>
    <property type="match status" value="1"/>
</dbReference>
<evidence type="ECO:0000256" key="4">
    <source>
        <dbReference type="ARBA" id="ARBA00022825"/>
    </source>
</evidence>
<comment type="similarity">
    <text evidence="1 5 6">Belongs to the peptidase S8 family.</text>
</comment>
<feature type="signal peptide" evidence="7">
    <location>
        <begin position="1"/>
        <end position="27"/>
    </location>
</feature>
<dbReference type="PROSITE" id="PS51892">
    <property type="entry name" value="SUBTILASE"/>
    <property type="match status" value="1"/>
</dbReference>
<dbReference type="InterPro" id="IPR015500">
    <property type="entry name" value="Peptidase_S8_subtilisin-rel"/>
</dbReference>
<keyword evidence="11" id="KW-1185">Reference proteome</keyword>
<evidence type="ECO:0000313" key="10">
    <source>
        <dbReference type="EMBL" id="CAH0999484.1"/>
    </source>
</evidence>
<dbReference type="SUPFAM" id="SSF52743">
    <property type="entry name" value="Subtilisin-like"/>
    <property type="match status" value="1"/>
</dbReference>
<feature type="domain" description="Peptidase S8/S53" evidence="8">
    <location>
        <begin position="139"/>
        <end position="355"/>
    </location>
</feature>
<dbReference type="InterPro" id="IPR036852">
    <property type="entry name" value="Peptidase_S8/S53_dom_sf"/>
</dbReference>
<sequence length="478" mass="50799">MNTPCLACVTRCLFLVLVLISSAQLPAQSPSEETTGQYIVLPAGHPQKGRLWKASVPAGSQVVATGEKGKLLLQANSSLEGSACDKIDILNEEKETAERDQIIIPNYPLQVPQTMSLSSVAACPATFATALQMPTTQAGKKVRVGIVDTGVSPDHHTDLFGQVEYAGEAADELGHGTAVAGVVQQVFSAHVAAEHPELYAYKVIDGTGHGTLWGVLQALDRAAADSMDVVNLSLGFSGVDCVEAVQAYLDEQFATYPFELVVSAGNSSLDLDRRARLPATSTAENVLVVGAMDRQQHELAAWSNYGTNNVDYLTLGDHVSVPNHASSTFLEVSGTSFSAPIVTGLLAALLTQYDRGEALRQLAELVEPNLHSGNTAIGSIPFREDDCPAFPEAVAGGTAVAVELYPNPFVDRLMLTLPQNETGCRIALFGTSGQLVYAKNLPAGVVSSNIATQELPRGSYVLTITSQYTHETHLVRRE</sequence>
<dbReference type="PROSITE" id="PS00138">
    <property type="entry name" value="SUBTILASE_SER"/>
    <property type="match status" value="1"/>
</dbReference>
<feature type="active site" description="Charge relay system" evidence="5">
    <location>
        <position position="175"/>
    </location>
</feature>
<dbReference type="PRINTS" id="PR00723">
    <property type="entry name" value="SUBTILISIN"/>
</dbReference>
<organism evidence="10 11">
    <name type="scientific">Neolewinella maritima</name>
    <dbReference type="NCBI Taxonomy" id="1383882"/>
    <lineage>
        <taxon>Bacteria</taxon>
        <taxon>Pseudomonadati</taxon>
        <taxon>Bacteroidota</taxon>
        <taxon>Saprospiria</taxon>
        <taxon>Saprospirales</taxon>
        <taxon>Lewinellaceae</taxon>
        <taxon>Neolewinella</taxon>
    </lineage>
</organism>
<evidence type="ECO:0000256" key="2">
    <source>
        <dbReference type="ARBA" id="ARBA00022670"/>
    </source>
</evidence>
<keyword evidence="4 5" id="KW-0720">Serine protease</keyword>
<evidence type="ECO:0000313" key="11">
    <source>
        <dbReference type="Proteomes" id="UP000837803"/>
    </source>
</evidence>
<evidence type="ECO:0000256" key="3">
    <source>
        <dbReference type="ARBA" id="ARBA00022801"/>
    </source>
</evidence>
<feature type="active site" description="Charge relay system" evidence="5">
    <location>
        <position position="148"/>
    </location>
</feature>
<dbReference type="Gene3D" id="3.40.50.200">
    <property type="entry name" value="Peptidase S8/S53 domain"/>
    <property type="match status" value="1"/>
</dbReference>
<evidence type="ECO:0000256" key="6">
    <source>
        <dbReference type="RuleBase" id="RU003355"/>
    </source>
</evidence>
<dbReference type="Pfam" id="PF18962">
    <property type="entry name" value="Por_Secre_tail"/>
    <property type="match status" value="1"/>
</dbReference>
<dbReference type="InterPro" id="IPR000209">
    <property type="entry name" value="Peptidase_S8/S53_dom"/>
</dbReference>
<accession>A0ABN8EZU4</accession>
<dbReference type="Pfam" id="PF00082">
    <property type="entry name" value="Peptidase_S8"/>
    <property type="match status" value="1"/>
</dbReference>
<dbReference type="InterPro" id="IPR026444">
    <property type="entry name" value="Secre_tail"/>
</dbReference>
<dbReference type="InterPro" id="IPR023827">
    <property type="entry name" value="Peptidase_S8_Asp-AS"/>
</dbReference>
<dbReference type="Proteomes" id="UP000837803">
    <property type="component" value="Unassembled WGS sequence"/>
</dbReference>
<dbReference type="InterPro" id="IPR023828">
    <property type="entry name" value="Peptidase_S8_Ser-AS"/>
</dbReference>
<proteinExistence type="inferred from homology"/>
<name>A0ABN8EZU4_9BACT</name>
<dbReference type="CDD" id="cd00306">
    <property type="entry name" value="Peptidases_S8_S53"/>
    <property type="match status" value="1"/>
</dbReference>
<evidence type="ECO:0000256" key="7">
    <source>
        <dbReference type="SAM" id="SignalP"/>
    </source>
</evidence>
<dbReference type="PANTHER" id="PTHR43806">
    <property type="entry name" value="PEPTIDASE S8"/>
    <property type="match status" value="1"/>
</dbReference>
<evidence type="ECO:0000259" key="8">
    <source>
        <dbReference type="Pfam" id="PF00082"/>
    </source>
</evidence>
<evidence type="ECO:0008006" key="12">
    <source>
        <dbReference type="Google" id="ProtNLM"/>
    </source>
</evidence>
<dbReference type="InterPro" id="IPR050131">
    <property type="entry name" value="Peptidase_S8_subtilisin-like"/>
</dbReference>
<reference evidence="10" key="1">
    <citation type="submission" date="2021-12" db="EMBL/GenBank/DDBJ databases">
        <authorList>
            <person name="Rodrigo-Torres L."/>
            <person name="Arahal R. D."/>
            <person name="Lucena T."/>
        </authorList>
    </citation>
    <scope>NUCLEOTIDE SEQUENCE</scope>
    <source>
        <strain evidence="10">CECT 8419</strain>
    </source>
</reference>
<evidence type="ECO:0000256" key="1">
    <source>
        <dbReference type="ARBA" id="ARBA00011073"/>
    </source>
</evidence>
<dbReference type="EMBL" id="CAKLPZ010000001">
    <property type="protein sequence ID" value="CAH0999484.1"/>
    <property type="molecule type" value="Genomic_DNA"/>
</dbReference>
<dbReference type="PROSITE" id="PS00136">
    <property type="entry name" value="SUBTILASE_ASP"/>
    <property type="match status" value="1"/>
</dbReference>
<comment type="caution">
    <text evidence="10">The sequence shown here is derived from an EMBL/GenBank/DDBJ whole genome shotgun (WGS) entry which is preliminary data.</text>
</comment>
<feature type="chain" id="PRO_5046496738" description="T9SS type A sorting domain-containing protein" evidence="7">
    <location>
        <begin position="28"/>
        <end position="478"/>
    </location>
</feature>
<feature type="active site" description="Charge relay system" evidence="5">
    <location>
        <position position="336"/>
    </location>
</feature>
<feature type="domain" description="Secretion system C-terminal sorting" evidence="9">
    <location>
        <begin position="404"/>
        <end position="469"/>
    </location>
</feature>
<gene>
    <name evidence="10" type="ORF">LEM8419_00784</name>
</gene>
<protein>
    <recommendedName>
        <fullName evidence="12">T9SS type A sorting domain-containing protein</fullName>
    </recommendedName>
</protein>
<keyword evidence="7" id="KW-0732">Signal</keyword>
<evidence type="ECO:0000256" key="5">
    <source>
        <dbReference type="PROSITE-ProRule" id="PRU01240"/>
    </source>
</evidence>
<keyword evidence="3 5" id="KW-0378">Hydrolase</keyword>
<dbReference type="PANTHER" id="PTHR43806:SF11">
    <property type="entry name" value="CEREVISIN-RELATED"/>
    <property type="match status" value="1"/>
</dbReference>
<keyword evidence="2 5" id="KW-0645">Protease</keyword>